<dbReference type="PANTHER" id="PTHR13812">
    <property type="entry name" value="KETIMINE REDUCTASE MU-CRYSTALLIN"/>
    <property type="match status" value="1"/>
</dbReference>
<dbReference type="RefSeq" id="WP_268882390.1">
    <property type="nucleotide sequence ID" value="NZ_CP114029.1"/>
</dbReference>
<evidence type="ECO:0000256" key="1">
    <source>
        <dbReference type="ARBA" id="ARBA00008903"/>
    </source>
</evidence>
<dbReference type="InterPro" id="IPR003462">
    <property type="entry name" value="ODC_Mu_crystall"/>
</dbReference>
<dbReference type="Gene3D" id="3.40.50.720">
    <property type="entry name" value="NAD(P)-binding Rossmann-like Domain"/>
    <property type="match status" value="1"/>
</dbReference>
<dbReference type="Proteomes" id="UP001164020">
    <property type="component" value="Chromosome"/>
</dbReference>
<dbReference type="EMBL" id="CP114029">
    <property type="protein sequence ID" value="WAP69967.1"/>
    <property type="molecule type" value="Genomic_DNA"/>
</dbReference>
<name>A0ABY7C1L1_9HYPH</name>
<sequence>MIQIRYLSRADVLAAGGADFRLAVEDIREATRLLRSGEASMVAESVLPVGGDARENAYGLPASLGGSFDAAGLKWAMHRAAPVGDLPSITSATFVNRLSDGRPLGLVESALLTRMRTAAVTAIAMGMLPKGSIRQVAVLGAGAQARAHVEMIRALFPDVVEIRLWNRSRPSRDALLSELFDAEGPALLAAATIEGAIEPADVVLCCTTSPEPLLGLDGVRSGRLIVQIGYHEVSFAAIDAFDHVVVDLWGDFAERSAKSLFQMYRAGRFEPGRVSADLSHLVVDGWRPPERCSIYFSSFGLNLFDIGLAARVLKHAEAEGIGALLPFV</sequence>
<dbReference type="Gene3D" id="3.30.1780.10">
    <property type="entry name" value="ornithine cyclodeaminase, domain 1"/>
    <property type="match status" value="1"/>
</dbReference>
<evidence type="ECO:0000313" key="3">
    <source>
        <dbReference type="Proteomes" id="UP001164020"/>
    </source>
</evidence>
<comment type="similarity">
    <text evidence="1">Belongs to the ornithine cyclodeaminase/mu-crystallin family.</text>
</comment>
<dbReference type="InterPro" id="IPR023401">
    <property type="entry name" value="ODC_N"/>
</dbReference>
<evidence type="ECO:0000313" key="2">
    <source>
        <dbReference type="EMBL" id="WAP69967.1"/>
    </source>
</evidence>
<dbReference type="PIRSF" id="PIRSF001439">
    <property type="entry name" value="CryM"/>
    <property type="match status" value="1"/>
</dbReference>
<evidence type="ECO:0008006" key="4">
    <source>
        <dbReference type="Google" id="ProtNLM"/>
    </source>
</evidence>
<keyword evidence="3" id="KW-1185">Reference proteome</keyword>
<proteinExistence type="inferred from homology"/>
<dbReference type="Pfam" id="PF02423">
    <property type="entry name" value="OCD_Mu_crystall"/>
    <property type="match status" value="1"/>
</dbReference>
<accession>A0ABY7C1L1</accession>
<reference evidence="2" key="1">
    <citation type="submission" date="2022-12" db="EMBL/GenBank/DDBJ databases">
        <title>Jiella pelagia sp. nov., isolated from phosphonate enriched culture of Northwest Pacific surface seawater.</title>
        <authorList>
            <person name="Shin D.Y."/>
            <person name="Hwang C.Y."/>
        </authorList>
    </citation>
    <scope>NUCLEOTIDE SEQUENCE</scope>
    <source>
        <strain evidence="2">HL-NP1</strain>
    </source>
</reference>
<dbReference type="SUPFAM" id="SSF51735">
    <property type="entry name" value="NAD(P)-binding Rossmann-fold domains"/>
    <property type="match status" value="1"/>
</dbReference>
<protein>
    <recommendedName>
        <fullName evidence="4">Ornithine cyclodeaminase</fullName>
    </recommendedName>
</protein>
<gene>
    <name evidence="2" type="ORF">OH818_07295</name>
</gene>
<organism evidence="2 3">
    <name type="scientific">Jiella pelagia</name>
    <dbReference type="NCBI Taxonomy" id="2986949"/>
    <lineage>
        <taxon>Bacteria</taxon>
        <taxon>Pseudomonadati</taxon>
        <taxon>Pseudomonadota</taxon>
        <taxon>Alphaproteobacteria</taxon>
        <taxon>Hyphomicrobiales</taxon>
        <taxon>Aurantimonadaceae</taxon>
        <taxon>Jiella</taxon>
    </lineage>
</organism>
<dbReference type="PANTHER" id="PTHR13812:SF19">
    <property type="entry name" value="KETIMINE REDUCTASE MU-CRYSTALLIN"/>
    <property type="match status" value="1"/>
</dbReference>
<dbReference type="InterPro" id="IPR036291">
    <property type="entry name" value="NAD(P)-bd_dom_sf"/>
</dbReference>